<dbReference type="InterPro" id="IPR014550">
    <property type="entry name" value="UCP028704_OpgC"/>
</dbReference>
<keyword evidence="1" id="KW-0812">Transmembrane</keyword>
<gene>
    <name evidence="2" type="ORF">FOY91_06645</name>
</gene>
<feature type="transmembrane region" description="Helical" evidence="1">
    <location>
        <begin position="60"/>
        <end position="78"/>
    </location>
</feature>
<dbReference type="PANTHER" id="PTHR38592">
    <property type="entry name" value="BLL4819 PROTEIN"/>
    <property type="match status" value="1"/>
</dbReference>
<evidence type="ECO:0000256" key="1">
    <source>
        <dbReference type="SAM" id="Phobius"/>
    </source>
</evidence>
<feature type="transmembrane region" description="Helical" evidence="1">
    <location>
        <begin position="295"/>
        <end position="317"/>
    </location>
</feature>
<reference evidence="2 3" key="1">
    <citation type="submission" date="2019-07" db="EMBL/GenBank/DDBJ databases">
        <title>Sphingomonas solaris sp. nov., isolated from a solar panel from Boston, Massachusetts.</title>
        <authorList>
            <person name="Tanner K."/>
            <person name="Pascual J."/>
            <person name="Mancuso C."/>
            <person name="Pereto J."/>
            <person name="Khalil A."/>
            <person name="Vilanova C."/>
        </authorList>
    </citation>
    <scope>NUCLEOTIDE SEQUENCE [LARGE SCALE GENOMIC DNA]</scope>
    <source>
        <strain evidence="2 3">R4DWN</strain>
    </source>
</reference>
<dbReference type="PANTHER" id="PTHR38592:SF3">
    <property type="entry name" value="BLL4819 PROTEIN"/>
    <property type="match status" value="1"/>
</dbReference>
<dbReference type="PIRSF" id="PIRSF028704">
    <property type="entry name" value="UPC028704"/>
    <property type="match status" value="1"/>
</dbReference>
<protein>
    <recommendedName>
        <fullName evidence="4">DUF1624 domain-containing protein</fullName>
    </recommendedName>
</protein>
<feature type="transmembrane region" description="Helical" evidence="1">
    <location>
        <begin position="217"/>
        <end position="234"/>
    </location>
</feature>
<accession>A0A558R811</accession>
<evidence type="ECO:0008006" key="4">
    <source>
        <dbReference type="Google" id="ProtNLM"/>
    </source>
</evidence>
<feature type="transmembrane region" description="Helical" evidence="1">
    <location>
        <begin position="138"/>
        <end position="160"/>
    </location>
</feature>
<dbReference type="OrthoDB" id="9775975at2"/>
<comment type="caution">
    <text evidence="2">The sequence shown here is derived from an EMBL/GenBank/DDBJ whole genome shotgun (WGS) entry which is preliminary data.</text>
</comment>
<organism evidence="2 3">
    <name type="scientific">Alterirhizorhabdus solaris</name>
    <dbReference type="NCBI Taxonomy" id="2529389"/>
    <lineage>
        <taxon>Bacteria</taxon>
        <taxon>Pseudomonadati</taxon>
        <taxon>Pseudomonadota</taxon>
        <taxon>Alphaproteobacteria</taxon>
        <taxon>Sphingomonadales</taxon>
        <taxon>Rhizorhabdaceae</taxon>
        <taxon>Alterirhizorhabdus</taxon>
    </lineage>
</organism>
<dbReference type="Pfam" id="PF10129">
    <property type="entry name" value="OpgC_C"/>
    <property type="match status" value="1"/>
</dbReference>
<feature type="transmembrane region" description="Helical" evidence="1">
    <location>
        <begin position="254"/>
        <end position="275"/>
    </location>
</feature>
<feature type="transmembrane region" description="Helical" evidence="1">
    <location>
        <begin position="338"/>
        <end position="363"/>
    </location>
</feature>
<evidence type="ECO:0000313" key="2">
    <source>
        <dbReference type="EMBL" id="TVV75535.1"/>
    </source>
</evidence>
<evidence type="ECO:0000313" key="3">
    <source>
        <dbReference type="Proteomes" id="UP000318681"/>
    </source>
</evidence>
<sequence>MQPYRSVGMPSQKGFTMRLSLLDGFRGFFLIMMMIVHADETLDTLVGKLNHHAFGWVEDAQGFIFISGLVVGLVYSGILERRGYPATRQAMNKRCWTIYKYHAGLTILIAISAVLIGGNHDIIQRYIDAPVLTTIGSLALFSVTSTMGILPMYLIYMLCTPWVLRALRAGELAAVVGASVLLWLLAQSLLPSLLAGFASDLLIKRGLSLPIGSDFNLFGWQVVFLMGLIPGYLLSQKGLDLSFLRRPSFETAFYVSLIAIVFLGIFDRLVWWKLISPSFTETFVLANKRSDFGGLYTLAFVIDLYVLTWLLSAGSSSNVMATRKLAEFLRRFFSARPLIFLGQHSLQVFAFHIAIVYALGIFAPRGGFGEPYDSAIIAIAALSLFLPAKLHEFMVQRDKRKKSAQQNPLST</sequence>
<keyword evidence="1" id="KW-0472">Membrane</keyword>
<proteinExistence type="predicted"/>
<feature type="transmembrane region" description="Helical" evidence="1">
    <location>
        <begin position="375"/>
        <end position="395"/>
    </location>
</feature>
<dbReference type="Proteomes" id="UP000318681">
    <property type="component" value="Unassembled WGS sequence"/>
</dbReference>
<feature type="transmembrane region" description="Helical" evidence="1">
    <location>
        <begin position="99"/>
        <end position="118"/>
    </location>
</feature>
<feature type="transmembrane region" description="Helical" evidence="1">
    <location>
        <begin position="172"/>
        <end position="197"/>
    </location>
</feature>
<dbReference type="AlphaFoldDB" id="A0A558R811"/>
<keyword evidence="1" id="KW-1133">Transmembrane helix</keyword>
<feature type="transmembrane region" description="Helical" evidence="1">
    <location>
        <begin position="21"/>
        <end position="38"/>
    </location>
</feature>
<name>A0A558R811_9SPHN</name>
<dbReference type="EMBL" id="VNIM01000019">
    <property type="protein sequence ID" value="TVV75535.1"/>
    <property type="molecule type" value="Genomic_DNA"/>
</dbReference>
<keyword evidence="3" id="KW-1185">Reference proteome</keyword>